<reference evidence="1 2" key="1">
    <citation type="journal article" date="2014" name="Genome Announc.">
        <title>Draft Genome Sequences of Two Vibrionaceae Species, Vibrio ponticus C121 and Photobacterium aphoticum C119, Isolated as Coral Reef Microbiota.</title>
        <authorList>
            <person name="Al-saari N."/>
            <person name="Meirelles P.M."/>
            <person name="Mino S."/>
            <person name="Suda W."/>
            <person name="Oshima K."/>
            <person name="Hattori M."/>
            <person name="Ohkuma M."/>
            <person name="Thompson F.L."/>
            <person name="Gomez-Gil B."/>
            <person name="Sawabe T."/>
            <person name="Sawabe T."/>
        </authorList>
    </citation>
    <scope>NUCLEOTIDE SEQUENCE [LARGE SCALE GENOMIC DNA]</scope>
    <source>
        <strain evidence="1 2">JCM 19237</strain>
    </source>
</reference>
<comment type="caution">
    <text evidence="1">The sequence shown here is derived from an EMBL/GenBank/DDBJ whole genome shotgun (WGS) entry which is preliminary data.</text>
</comment>
<dbReference type="AlphaFoldDB" id="A0A090QR31"/>
<dbReference type="EMBL" id="BBMN01000008">
    <property type="protein sequence ID" value="GAL05625.1"/>
    <property type="molecule type" value="Genomic_DNA"/>
</dbReference>
<organism evidence="1 2">
    <name type="scientific">Photobacterium aphoticum</name>
    <dbReference type="NCBI Taxonomy" id="754436"/>
    <lineage>
        <taxon>Bacteria</taxon>
        <taxon>Pseudomonadati</taxon>
        <taxon>Pseudomonadota</taxon>
        <taxon>Gammaproteobacteria</taxon>
        <taxon>Vibrionales</taxon>
        <taxon>Vibrionaceae</taxon>
        <taxon>Photobacterium</taxon>
    </lineage>
</organism>
<proteinExistence type="predicted"/>
<dbReference type="Proteomes" id="UP000029227">
    <property type="component" value="Unassembled WGS sequence"/>
</dbReference>
<evidence type="ECO:0000313" key="2">
    <source>
        <dbReference type="Proteomes" id="UP000029227"/>
    </source>
</evidence>
<evidence type="ECO:0000313" key="1">
    <source>
        <dbReference type="EMBL" id="GAL05625.1"/>
    </source>
</evidence>
<accession>A0A090QR31</accession>
<sequence length="308" mass="36351">MDELDKLEVFKPTITRKCYHHGKDKGSVTHYIEPDKKDYSNVRFYYADDANIIQDRFIIYWECDLEHKAKYESEGGFHPSDIKVAYIDSTGRPIGIVFEPGLIVKNKNDDGDSIFSLTRTILPRSTIEKYVVIDKHKENRQGRHKKKEPDKKYYKYSYKEQSLIFNRNSEILLYPLDQVNFTTKPLHKMANINIDGDGIASVKMNRATYEVGDDKAPSKIFLHCTLMEWNGRLREKLEILKQEINEYQFICHPHVANMSILSDMKSLLDIHIKYPYKDDYSSVSEMRNHHYNEDFNNSFKEEIDNRKN</sequence>
<name>A0A090QR31_9GAMM</name>
<protein>
    <submittedName>
        <fullName evidence="1">Uncharacterized protein</fullName>
    </submittedName>
</protein>
<gene>
    <name evidence="1" type="ORF">JCM19237_4698</name>
</gene>